<name>A0ACA9Q1L6_9GLOM</name>
<proteinExistence type="predicted"/>
<protein>
    <submittedName>
        <fullName evidence="1">16224_t:CDS:1</fullName>
    </submittedName>
</protein>
<gene>
    <name evidence="1" type="ORF">SPELUC_LOCUS13145</name>
</gene>
<sequence length="104" mass="12505">NEIPKANKPKDINIFGVIYDGAVRLEQIEKAHMFNKDKLDNHEKANQPLKKMRRNRLGPKRRWEKAPTLSFLNIAVLQRKKQWEDKAREYLLKQIRDDYAEKNY</sequence>
<keyword evidence="2" id="KW-1185">Reference proteome</keyword>
<comment type="caution">
    <text evidence="1">The sequence shown here is derived from an EMBL/GenBank/DDBJ whole genome shotgun (WGS) entry which is preliminary data.</text>
</comment>
<evidence type="ECO:0000313" key="2">
    <source>
        <dbReference type="Proteomes" id="UP000789366"/>
    </source>
</evidence>
<evidence type="ECO:0000313" key="1">
    <source>
        <dbReference type="EMBL" id="CAG8731516.1"/>
    </source>
</evidence>
<dbReference type="Proteomes" id="UP000789366">
    <property type="component" value="Unassembled WGS sequence"/>
</dbReference>
<feature type="non-terminal residue" evidence="1">
    <location>
        <position position="1"/>
    </location>
</feature>
<organism evidence="1 2">
    <name type="scientific">Cetraspora pellucida</name>
    <dbReference type="NCBI Taxonomy" id="1433469"/>
    <lineage>
        <taxon>Eukaryota</taxon>
        <taxon>Fungi</taxon>
        <taxon>Fungi incertae sedis</taxon>
        <taxon>Mucoromycota</taxon>
        <taxon>Glomeromycotina</taxon>
        <taxon>Glomeromycetes</taxon>
        <taxon>Diversisporales</taxon>
        <taxon>Gigasporaceae</taxon>
        <taxon>Cetraspora</taxon>
    </lineage>
</organism>
<accession>A0ACA9Q1L6</accession>
<reference evidence="1" key="1">
    <citation type="submission" date="2021-06" db="EMBL/GenBank/DDBJ databases">
        <authorList>
            <person name="Kallberg Y."/>
            <person name="Tangrot J."/>
            <person name="Rosling A."/>
        </authorList>
    </citation>
    <scope>NUCLEOTIDE SEQUENCE</scope>
    <source>
        <strain evidence="1">28 12/20/2015</strain>
    </source>
</reference>
<dbReference type="EMBL" id="CAJVPW010033612">
    <property type="protein sequence ID" value="CAG8731516.1"/>
    <property type="molecule type" value="Genomic_DNA"/>
</dbReference>